<dbReference type="SUPFAM" id="SSF51445">
    <property type="entry name" value="(Trans)glycosidases"/>
    <property type="match status" value="1"/>
</dbReference>
<dbReference type="EMBL" id="ML170278">
    <property type="protein sequence ID" value="TDL15364.1"/>
    <property type="molecule type" value="Genomic_DNA"/>
</dbReference>
<dbReference type="GO" id="GO:0004574">
    <property type="term" value="F:oligo-1,6-glucosidase activity"/>
    <property type="evidence" value="ECO:0007669"/>
    <property type="project" value="TreeGrafter"/>
</dbReference>
<keyword evidence="2 6" id="KW-0378">Hydrolase</keyword>
<evidence type="ECO:0000313" key="7">
    <source>
        <dbReference type="Proteomes" id="UP000294933"/>
    </source>
</evidence>
<evidence type="ECO:0000256" key="1">
    <source>
        <dbReference type="ARBA" id="ARBA00008061"/>
    </source>
</evidence>
<dbReference type="Gene3D" id="3.20.20.80">
    <property type="entry name" value="Glycosidases"/>
    <property type="match status" value="2"/>
</dbReference>
<evidence type="ECO:0000313" key="6">
    <source>
        <dbReference type="EMBL" id="TDL15364.1"/>
    </source>
</evidence>
<dbReference type="GO" id="GO:0005987">
    <property type="term" value="P:sucrose catabolic process"/>
    <property type="evidence" value="ECO:0007669"/>
    <property type="project" value="TreeGrafter"/>
</dbReference>
<dbReference type="InterPro" id="IPR017853">
    <property type="entry name" value="GH"/>
</dbReference>
<keyword evidence="7" id="KW-1185">Reference proteome</keyword>
<dbReference type="InterPro" id="IPR045857">
    <property type="entry name" value="O16G_dom_2"/>
</dbReference>
<dbReference type="OrthoDB" id="1740265at2759"/>
<keyword evidence="4" id="KW-0462">Maltose metabolism</keyword>
<dbReference type="STRING" id="50990.A0A4Y7PIR5"/>
<dbReference type="GO" id="GO:0004556">
    <property type="term" value="F:alpha-amylase activity"/>
    <property type="evidence" value="ECO:0007669"/>
    <property type="project" value="TreeGrafter"/>
</dbReference>
<organism evidence="6 7">
    <name type="scientific">Rickenella mellea</name>
    <dbReference type="NCBI Taxonomy" id="50990"/>
    <lineage>
        <taxon>Eukaryota</taxon>
        <taxon>Fungi</taxon>
        <taxon>Dikarya</taxon>
        <taxon>Basidiomycota</taxon>
        <taxon>Agaricomycotina</taxon>
        <taxon>Agaricomycetes</taxon>
        <taxon>Hymenochaetales</taxon>
        <taxon>Rickenellaceae</taxon>
        <taxon>Rickenella</taxon>
    </lineage>
</organism>
<dbReference type="PANTHER" id="PTHR10357:SF179">
    <property type="entry name" value="NEUTRAL AND BASIC AMINO ACID TRANSPORT PROTEIN RBAT"/>
    <property type="match status" value="1"/>
</dbReference>
<evidence type="ECO:0000256" key="4">
    <source>
        <dbReference type="ARBA" id="ARBA00026248"/>
    </source>
</evidence>
<dbReference type="FunFam" id="3.20.20.80:FF:000064">
    <property type="entry name" value="Oligo-1,6-glucosidase"/>
    <property type="match status" value="2"/>
</dbReference>
<dbReference type="SMART" id="SM00642">
    <property type="entry name" value="Aamy"/>
    <property type="match status" value="1"/>
</dbReference>
<dbReference type="Proteomes" id="UP000294933">
    <property type="component" value="Unassembled WGS sequence"/>
</dbReference>
<comment type="similarity">
    <text evidence="1">Belongs to the glycosyl hydrolase 13 family.</text>
</comment>
<dbReference type="InterPro" id="IPR013780">
    <property type="entry name" value="Glyco_hydro_b"/>
</dbReference>
<proteinExistence type="inferred from homology"/>
<dbReference type="GO" id="GO:0033934">
    <property type="term" value="F:glucan 1,4-alpha-maltotriohydrolase activity"/>
    <property type="evidence" value="ECO:0007669"/>
    <property type="project" value="TreeGrafter"/>
</dbReference>
<evidence type="ECO:0000256" key="3">
    <source>
        <dbReference type="ARBA" id="ARBA00023295"/>
    </source>
</evidence>
<dbReference type="Pfam" id="PF00128">
    <property type="entry name" value="Alpha-amylase"/>
    <property type="match status" value="1"/>
</dbReference>
<dbReference type="Gene3D" id="2.60.40.1180">
    <property type="entry name" value="Golgi alpha-mannosidase II"/>
    <property type="match status" value="1"/>
</dbReference>
<keyword evidence="3" id="KW-0326">Glycosidase</keyword>
<dbReference type="GO" id="GO:0000025">
    <property type="term" value="P:maltose catabolic process"/>
    <property type="evidence" value="ECO:0007669"/>
    <property type="project" value="TreeGrafter"/>
</dbReference>
<dbReference type="GO" id="GO:0004575">
    <property type="term" value="F:sucrose alpha-glucosidase activity"/>
    <property type="evidence" value="ECO:0007669"/>
    <property type="project" value="TreeGrafter"/>
</dbReference>
<dbReference type="FunFam" id="3.90.400.10:FF:000004">
    <property type="entry name" value="Oligo-1,6-glucosidase"/>
    <property type="match status" value="1"/>
</dbReference>
<dbReference type="Gene3D" id="3.90.400.10">
    <property type="entry name" value="Oligo-1,6-glucosidase, Domain 2"/>
    <property type="match status" value="1"/>
</dbReference>
<dbReference type="SUPFAM" id="SSF51011">
    <property type="entry name" value="Glycosyl hydrolase domain"/>
    <property type="match status" value="1"/>
</dbReference>
<name>A0A4Y7PIR5_9AGAM</name>
<feature type="domain" description="Glycosyl hydrolase family 13 catalytic" evidence="5">
    <location>
        <begin position="23"/>
        <end position="445"/>
    </location>
</feature>
<evidence type="ECO:0000256" key="2">
    <source>
        <dbReference type="ARBA" id="ARBA00022801"/>
    </source>
</evidence>
<dbReference type="AlphaFoldDB" id="A0A4Y7PIR5"/>
<dbReference type="VEuPathDB" id="FungiDB:BD410DRAFT_756496"/>
<dbReference type="PANTHER" id="PTHR10357">
    <property type="entry name" value="ALPHA-AMYLASE FAMILY MEMBER"/>
    <property type="match status" value="1"/>
</dbReference>
<gene>
    <name evidence="6" type="ORF">BD410DRAFT_756496</name>
</gene>
<reference evidence="6 7" key="1">
    <citation type="submission" date="2018-06" db="EMBL/GenBank/DDBJ databases">
        <title>A transcriptomic atlas of mushroom development highlights an independent origin of complex multicellularity.</title>
        <authorList>
            <consortium name="DOE Joint Genome Institute"/>
            <person name="Krizsan K."/>
            <person name="Almasi E."/>
            <person name="Merenyi Z."/>
            <person name="Sahu N."/>
            <person name="Viragh M."/>
            <person name="Koszo T."/>
            <person name="Mondo S."/>
            <person name="Kiss B."/>
            <person name="Balint B."/>
            <person name="Kues U."/>
            <person name="Barry K."/>
            <person name="Hegedus J.C."/>
            <person name="Henrissat B."/>
            <person name="Johnson J."/>
            <person name="Lipzen A."/>
            <person name="Ohm R."/>
            <person name="Nagy I."/>
            <person name="Pangilinan J."/>
            <person name="Yan J."/>
            <person name="Xiong Y."/>
            <person name="Grigoriev I.V."/>
            <person name="Hibbett D.S."/>
            <person name="Nagy L.G."/>
        </authorList>
    </citation>
    <scope>NUCLEOTIDE SEQUENCE [LARGE SCALE GENOMIC DNA]</scope>
    <source>
        <strain evidence="6 7">SZMC22713</strain>
    </source>
</reference>
<dbReference type="InterPro" id="IPR006047">
    <property type="entry name" value="GH13_cat_dom"/>
</dbReference>
<protein>
    <submittedName>
        <fullName evidence="6">Glycoside hydrolase family 13 protein</fullName>
    </submittedName>
</protein>
<dbReference type="CDD" id="cd11333">
    <property type="entry name" value="AmyAc_SI_OligoGlu_DGase"/>
    <property type="match status" value="1"/>
</dbReference>
<sequence>MPPPSASPFTAKRAWWKESTIYQIYPSSFCDSNGDGIGDLPGILSKLDYLKGLGVDIVWLSPIYKSPWRDGGYDISDYRDIDPRYGTLDDWDMLVKGLHERGMKIMMDLVVNHTSDEHEWFRASRSSKSSSKRDWYIWRPARYDPDGTRRPPNNWKSIFEGSAWTWDSETQEYYLHLFLPGQPDLNWENPDVREAIFEMMRFWLDRGTDGFRMDVINLISKVPGFPDAPICSPNEEYQLSPIYWANGPRVHEFVKEMNRKVLSKYECITVGEAPFTDDMEVLAAYVLPINEELNMVFHFELMQLDIPPDINGPPLVPRKWKLTELKDVVEKWQNFMREEGYWNSVYIDNHDQPRSVSRFGDDSPAWRARSAKMLAILHITQSGTLFVYQGQEIGMANVPRSWGIEEYKDVQTQNFWDEAMKPRPQNGDTSDLMDGIQKKARDNSRTPMQWNGTANAGFTSGTPWMRVNDDYTEWNLQSQINDPESVWSFWHEALQFRKEHDVFIYGNFEIVDASNEKTFAFIRCLGDIAALIVLNFTDQSCQFTMDDERLRGARLVLSNYDRRGGPAFDGSVGLQGYEGVVYVM</sequence>
<evidence type="ECO:0000259" key="5">
    <source>
        <dbReference type="SMART" id="SM00642"/>
    </source>
</evidence>
<accession>A0A4Y7PIR5</accession>